<evidence type="ECO:0000313" key="1">
    <source>
        <dbReference type="EMBL" id="EMI54200.1"/>
    </source>
</evidence>
<reference evidence="1 2" key="1">
    <citation type="journal article" date="2013" name="Mar. Genomics">
        <title>Expression of sulfatases in Rhodopirellula baltica and the diversity of sulfatases in the genus Rhodopirellula.</title>
        <authorList>
            <person name="Wegner C.E."/>
            <person name="Richter-Heitmann T."/>
            <person name="Klindworth A."/>
            <person name="Klockow C."/>
            <person name="Richter M."/>
            <person name="Achstetter T."/>
            <person name="Glockner F.O."/>
            <person name="Harder J."/>
        </authorList>
    </citation>
    <scope>NUCLEOTIDE SEQUENCE [LARGE SCALE GENOMIC DNA]</scope>
    <source>
        <strain evidence="1 2">SM41</strain>
    </source>
</reference>
<dbReference type="PATRIC" id="fig|1263870.3.peg.4601"/>
<gene>
    <name evidence="1" type="ORF">RSSM_04352</name>
</gene>
<evidence type="ECO:0000313" key="2">
    <source>
        <dbReference type="Proteomes" id="UP000011885"/>
    </source>
</evidence>
<proteinExistence type="predicted"/>
<sequence>MCKQSRGEADDVEDANFRQLLNLFCFRGKVWGQHDAARSFHAIISNIRYAFSLESQYPIVRARYCVRQVSHLIMVGRIVDPHSELLNAAQPSLHSWESSCTRRH</sequence>
<protein>
    <submittedName>
        <fullName evidence="1">Uncharacterized protein</fullName>
    </submittedName>
</protein>
<dbReference type="EMBL" id="ANOH01000289">
    <property type="protein sequence ID" value="EMI54200.1"/>
    <property type="molecule type" value="Genomic_DNA"/>
</dbReference>
<keyword evidence="2" id="KW-1185">Reference proteome</keyword>
<dbReference type="AlphaFoldDB" id="M5TYE1"/>
<dbReference type="Proteomes" id="UP000011885">
    <property type="component" value="Unassembled WGS sequence"/>
</dbReference>
<accession>M5TYE1</accession>
<name>M5TYE1_9BACT</name>
<organism evidence="1 2">
    <name type="scientific">Rhodopirellula sallentina SM41</name>
    <dbReference type="NCBI Taxonomy" id="1263870"/>
    <lineage>
        <taxon>Bacteria</taxon>
        <taxon>Pseudomonadati</taxon>
        <taxon>Planctomycetota</taxon>
        <taxon>Planctomycetia</taxon>
        <taxon>Pirellulales</taxon>
        <taxon>Pirellulaceae</taxon>
        <taxon>Rhodopirellula</taxon>
    </lineage>
</organism>
<comment type="caution">
    <text evidence="1">The sequence shown here is derived from an EMBL/GenBank/DDBJ whole genome shotgun (WGS) entry which is preliminary data.</text>
</comment>